<dbReference type="GO" id="GO:0008270">
    <property type="term" value="F:zinc ion binding"/>
    <property type="evidence" value="ECO:0007669"/>
    <property type="project" value="InterPro"/>
</dbReference>
<evidence type="ECO:0000256" key="7">
    <source>
        <dbReference type="ARBA" id="ARBA00022723"/>
    </source>
</evidence>
<dbReference type="InterPro" id="IPR050973">
    <property type="entry name" value="H3K9_Histone-Lys_N-MTase"/>
</dbReference>
<evidence type="ECO:0000256" key="6">
    <source>
        <dbReference type="ARBA" id="ARBA00022691"/>
    </source>
</evidence>
<dbReference type="InterPro" id="IPR023779">
    <property type="entry name" value="Chromodomain_CS"/>
</dbReference>
<dbReference type="Pfam" id="PF00856">
    <property type="entry name" value="SET"/>
    <property type="match status" value="1"/>
</dbReference>
<dbReference type="Gene3D" id="2.40.50.40">
    <property type="match status" value="1"/>
</dbReference>
<dbReference type="PROSITE" id="PS50867">
    <property type="entry name" value="PRE_SET"/>
    <property type="match status" value="1"/>
</dbReference>
<dbReference type="SMART" id="SM00508">
    <property type="entry name" value="PostSET"/>
    <property type="match status" value="1"/>
</dbReference>
<keyword evidence="9" id="KW-0539">Nucleus</keyword>
<dbReference type="PROSITE" id="PS50280">
    <property type="entry name" value="SET"/>
    <property type="match status" value="1"/>
</dbReference>
<dbReference type="InterPro" id="IPR007728">
    <property type="entry name" value="Pre-SET_dom"/>
</dbReference>
<name>A0AAF3FCF6_9BILA</name>
<dbReference type="InterPro" id="IPR001214">
    <property type="entry name" value="SET_dom"/>
</dbReference>
<evidence type="ECO:0000256" key="2">
    <source>
        <dbReference type="ARBA" id="ARBA00004584"/>
    </source>
</evidence>
<feature type="domain" description="Chromo" evidence="12">
    <location>
        <begin position="169"/>
        <end position="227"/>
    </location>
</feature>
<keyword evidence="4" id="KW-0489">Methyltransferase</keyword>
<evidence type="ECO:0000313" key="16">
    <source>
        <dbReference type="Proteomes" id="UP000887575"/>
    </source>
</evidence>
<evidence type="ECO:0000256" key="10">
    <source>
        <dbReference type="ARBA" id="ARBA00023328"/>
    </source>
</evidence>
<protein>
    <recommendedName>
        <fullName evidence="18">Histone-lysine N-methyltransferase</fullName>
    </recommendedName>
</protein>
<dbReference type="InterPro" id="IPR000953">
    <property type="entry name" value="Chromo/chromo_shadow_dom"/>
</dbReference>
<evidence type="ECO:0000259" key="13">
    <source>
        <dbReference type="PROSITE" id="PS50280"/>
    </source>
</evidence>
<evidence type="ECO:0000256" key="3">
    <source>
        <dbReference type="ARBA" id="ARBA00022454"/>
    </source>
</evidence>
<evidence type="ECO:0000259" key="12">
    <source>
        <dbReference type="PROSITE" id="PS50013"/>
    </source>
</evidence>
<evidence type="ECO:0000256" key="8">
    <source>
        <dbReference type="ARBA" id="ARBA00022833"/>
    </source>
</evidence>
<comment type="subcellular location">
    <subcellularLocation>
        <location evidence="2">Chromosome</location>
        <location evidence="2">Centromere</location>
    </subcellularLocation>
    <subcellularLocation>
        <location evidence="1">Nucleus</location>
    </subcellularLocation>
</comment>
<dbReference type="PANTHER" id="PTHR46223">
    <property type="entry name" value="HISTONE-LYSINE N-METHYLTRANSFERASE SUV39H"/>
    <property type="match status" value="1"/>
</dbReference>
<dbReference type="WBParaSite" id="MBELARI_LOCUS4649">
    <property type="protein sequence ID" value="MBELARI_LOCUS4649"/>
    <property type="gene ID" value="MBELARI_LOCUS4649"/>
</dbReference>
<accession>A0AAF3FCF6</accession>
<evidence type="ECO:0000256" key="5">
    <source>
        <dbReference type="ARBA" id="ARBA00022679"/>
    </source>
</evidence>
<keyword evidence="16" id="KW-1185">Reference proteome</keyword>
<dbReference type="Gene3D" id="2.170.270.10">
    <property type="entry name" value="SET domain"/>
    <property type="match status" value="1"/>
</dbReference>
<dbReference type="GO" id="GO:0000775">
    <property type="term" value="C:chromosome, centromeric region"/>
    <property type="evidence" value="ECO:0007669"/>
    <property type="project" value="UniProtKB-SubCell"/>
</dbReference>
<keyword evidence="5" id="KW-0808">Transferase</keyword>
<dbReference type="InterPro" id="IPR046341">
    <property type="entry name" value="SET_dom_sf"/>
</dbReference>
<keyword evidence="3" id="KW-0158">Chromosome</keyword>
<dbReference type="GO" id="GO:0005634">
    <property type="term" value="C:nucleus"/>
    <property type="evidence" value="ECO:0007669"/>
    <property type="project" value="UniProtKB-SubCell"/>
</dbReference>
<dbReference type="PROSITE" id="PS50013">
    <property type="entry name" value="CHROMO_2"/>
    <property type="match status" value="1"/>
</dbReference>
<dbReference type="InterPro" id="IPR003616">
    <property type="entry name" value="Post-SET_dom"/>
</dbReference>
<evidence type="ECO:0000313" key="17">
    <source>
        <dbReference type="WBParaSite" id="MBELARI_LOCUS4649"/>
    </source>
</evidence>
<keyword evidence="8" id="KW-0862">Zinc</keyword>
<dbReference type="GO" id="GO:0032259">
    <property type="term" value="P:methylation"/>
    <property type="evidence" value="ECO:0007669"/>
    <property type="project" value="UniProtKB-KW"/>
</dbReference>
<dbReference type="SMART" id="SM00298">
    <property type="entry name" value="CHROMO"/>
    <property type="match status" value="1"/>
</dbReference>
<dbReference type="GO" id="GO:0042054">
    <property type="term" value="F:histone methyltransferase activity"/>
    <property type="evidence" value="ECO:0007669"/>
    <property type="project" value="InterPro"/>
</dbReference>
<evidence type="ECO:0000256" key="4">
    <source>
        <dbReference type="ARBA" id="ARBA00022603"/>
    </source>
</evidence>
<evidence type="ECO:0000256" key="9">
    <source>
        <dbReference type="ARBA" id="ARBA00023242"/>
    </source>
</evidence>
<evidence type="ECO:0000256" key="1">
    <source>
        <dbReference type="ARBA" id="ARBA00004123"/>
    </source>
</evidence>
<dbReference type="Proteomes" id="UP000887575">
    <property type="component" value="Unassembled WGS sequence"/>
</dbReference>
<dbReference type="InterPro" id="IPR023780">
    <property type="entry name" value="Chromo_domain"/>
</dbReference>
<evidence type="ECO:0000256" key="11">
    <source>
        <dbReference type="SAM" id="MobiDB-lite"/>
    </source>
</evidence>
<keyword evidence="10" id="KW-0137">Centromere</keyword>
<feature type="region of interest" description="Disordered" evidence="11">
    <location>
        <begin position="140"/>
        <end position="161"/>
    </location>
</feature>
<dbReference type="SMART" id="SM00317">
    <property type="entry name" value="SET"/>
    <property type="match status" value="1"/>
</dbReference>
<keyword evidence="6" id="KW-0949">S-adenosyl-L-methionine</keyword>
<evidence type="ECO:0000259" key="14">
    <source>
        <dbReference type="PROSITE" id="PS50867"/>
    </source>
</evidence>
<dbReference type="PROSITE" id="PS50868">
    <property type="entry name" value="POST_SET"/>
    <property type="match status" value="1"/>
</dbReference>
<sequence length="544" mass="62004">MLPNEATTSNADKKSLIACPAISESKRRRRSMGEISASKTKRKFTGVSMENVGTSLHPKKLAARRRAVGNMNTVMKTNEPIVVPIRFYGEGREPEHKPHKIELTLKKLELKPRATQHVQEPGRAISDAELEALTHSFPNKETQLHRNKQRRRSSLSIEQDGNAAPIKTYPIDYIADMQGEGSKITYLVKWSNYLPEESTWVSRRHVQAPEMLEFAHLRNVARRVIEQKLRDEQKDFVPFPLDRTGLYKAVNNAKHRNRWLLLETEFNWNTIIDGKTAEIFIENWSGKGQEFPNFEYITKNRHSEDVVKALKNIGPDDLAPDLGCNEGCECKNAINCCARYHGGQNYNSGTKSKGIRTIKWANSSAAKVVECGEHCKCDPITCRQRVLQKGRKIPLVLFWEGGKGWGLRTIHKIPKNAFIGEYVGEVISFAEAERRKENTTYQFNLSTAIPTLKSEPPVIDATSFGNETRFINHSCNPNLVNKLVITNKYSNYDSRIGFYSMRDIEPGEELTFNYYPERVESKKGRIKCRCGEKNCRGWLPTASE</sequence>
<dbReference type="PANTHER" id="PTHR46223:SF3">
    <property type="entry name" value="HISTONE-LYSINE N-METHYLTRANSFERASE SET-23"/>
    <property type="match status" value="1"/>
</dbReference>
<dbReference type="SUPFAM" id="SSF82199">
    <property type="entry name" value="SET domain"/>
    <property type="match status" value="1"/>
</dbReference>
<proteinExistence type="predicted"/>
<feature type="domain" description="Pre-SET" evidence="14">
    <location>
        <begin position="326"/>
        <end position="390"/>
    </location>
</feature>
<reference evidence="17" key="1">
    <citation type="submission" date="2024-02" db="UniProtKB">
        <authorList>
            <consortium name="WormBaseParasite"/>
        </authorList>
    </citation>
    <scope>IDENTIFICATION</scope>
</reference>
<dbReference type="SUPFAM" id="SSF54160">
    <property type="entry name" value="Chromo domain-like"/>
    <property type="match status" value="1"/>
</dbReference>
<dbReference type="AlphaFoldDB" id="A0AAF3FCF6"/>
<dbReference type="Pfam" id="PF00385">
    <property type="entry name" value="Chromo"/>
    <property type="match status" value="1"/>
</dbReference>
<evidence type="ECO:0000259" key="15">
    <source>
        <dbReference type="PROSITE" id="PS50868"/>
    </source>
</evidence>
<evidence type="ECO:0008006" key="18">
    <source>
        <dbReference type="Google" id="ProtNLM"/>
    </source>
</evidence>
<feature type="domain" description="Post-SET" evidence="15">
    <location>
        <begin position="524"/>
        <end position="540"/>
    </location>
</feature>
<keyword evidence="7" id="KW-0479">Metal-binding</keyword>
<dbReference type="Pfam" id="PF05033">
    <property type="entry name" value="Pre-SET"/>
    <property type="match status" value="1"/>
</dbReference>
<dbReference type="PROSITE" id="PS00598">
    <property type="entry name" value="CHROMO_1"/>
    <property type="match status" value="1"/>
</dbReference>
<feature type="domain" description="SET" evidence="13">
    <location>
        <begin position="393"/>
        <end position="515"/>
    </location>
</feature>
<organism evidence="16 17">
    <name type="scientific">Mesorhabditis belari</name>
    <dbReference type="NCBI Taxonomy" id="2138241"/>
    <lineage>
        <taxon>Eukaryota</taxon>
        <taxon>Metazoa</taxon>
        <taxon>Ecdysozoa</taxon>
        <taxon>Nematoda</taxon>
        <taxon>Chromadorea</taxon>
        <taxon>Rhabditida</taxon>
        <taxon>Rhabditina</taxon>
        <taxon>Rhabditomorpha</taxon>
        <taxon>Rhabditoidea</taxon>
        <taxon>Rhabditidae</taxon>
        <taxon>Mesorhabditinae</taxon>
        <taxon>Mesorhabditis</taxon>
    </lineage>
</organism>
<dbReference type="InterPro" id="IPR016197">
    <property type="entry name" value="Chromo-like_dom_sf"/>
</dbReference>